<feature type="chain" id="PRO_5043744446" description="Fibronectin type-III domain-containing protein" evidence="2">
    <location>
        <begin position="24"/>
        <end position="1353"/>
    </location>
</feature>
<keyword evidence="5" id="KW-1185">Reference proteome</keyword>
<comment type="caution">
    <text evidence="4">The sequence shown here is derived from an EMBL/GenBank/DDBJ whole genome shotgun (WGS) entry which is preliminary data.</text>
</comment>
<evidence type="ECO:0000256" key="2">
    <source>
        <dbReference type="SAM" id="SignalP"/>
    </source>
</evidence>
<sequence length="1353" mass="144637">MRKKNIFCKAAAGILAAALVVTSAPTNNMVFVKAAESSSQSDAASEALAETIKKAEALVETDYSTDSWEQYKPQIDEAVAKAKTAAGSAISTSDSNLKKLLRKLKAAATEAEIEKLKAAVETGETFLKEHTENEYTEKSWKNYGIKISDNVTKAKTLKESIDTNAGKRRESGYDVRVAANNITDNISSLIKSSDKTKLEALIKEAENLNEEDYTADSWKNASKAISSAIATANEEISIRGDKNDEYTGRQALIAAMDKLELAQVTVGRGSFQKKLAPGTYSIPIELLNGGRSESTKQYTSAGYMKETSMAGGCFPGNATLVIHKDGTATLTTATQAIEAMGMSDAANDWTVYESTQNYLDGKANATSGNRYKAHVDKTYTVNGKKKPAQISFIVPDLKQNVVAVRMYISVMSINQDACIGLDWANIEKVSDDTAISEMEKEYVTYDASAKADVKTDMAEAVKTMSEGVTVKLASNAEFDEDVTVKGGTLDLNGYTLAQKANIFTVRGDVTIKDSSKDKTGRITHERYDEAINTSTSIAVAAGSLTADGVAIEGQIGNYVMSGSYVCMQDLPHIAVTLKNCTLTNNAVTTGFTGYGRNINNVYFGYLDEGIDFEMDNCTTDNLVSVGFGEKETMVIKNSKLGSLEFMGVSADVEDCEVSGKGSVDASGKAVVKNSKFSGLSFSSDEDTEIENVTSILAENNNLNAALTVDGAGTVTIKNGVYSAEKSRSGVGLLVNGTPAMIEGGYFKAVEGKDAVSGPYETKSGYILGEVSDGEYAGYTTVFEGTEKEDPDVKYAATIYNADGSVAKNIKEKDASLALVYAKDGQTVKLNEDMDVSSADSFTFYKNFTLDLNGYLLNLGDNAITGNAGKCTVVDSSEKKTGKITTSTAVFAGNSKTTALVLDGVNVEAVAMALMSVGHVYVKNGTKVTGAAYLTALMGAGPTHIYDSTWIMGKQDLQGTEITQEAAKELLEGSVRMAQYSIKENKDGSFTVSAKELGKQMRAFEELNSADYTESSYKTAKEIYDEIDTTADEDVTEDVSKEFVTKLTNAMKALVKVASSDELAGLNSAIESASALDENSYTVASWKDADIASAVANAKTAAESKEKDSVVNAKTALDSAVAKLVKAGDKTALEAKIKEANAIAEGNYTAESYKVLKDAVAAAGQRITERAAQADLDKASADIQTAISNLKKKEAPGIPSQTPTQTPAPTESAVPAPANTPSAEPTKKPEESTEPTATPTVKPTVKPTKKPTKTQTVKVAAVKGVKVKNVKKLKAVVSWKKVSKASGYEVYRANKKKGKFKKIATIKKGSIVKYTNKKLKKKKSYFFKIRAYRVSGKKKVYGKYSSTVKVTIKK</sequence>
<reference evidence="4 5" key="1">
    <citation type="submission" date="2015-10" db="EMBL/GenBank/DDBJ databases">
        <title>Butyribacter intestini gen. nov., sp. nov., a butyric acid-producing bacterium of the family Lachnospiraceae isolated from the human faeces.</title>
        <authorList>
            <person name="Zou Y."/>
            <person name="Xue W."/>
            <person name="Luo G."/>
            <person name="Lv M."/>
        </authorList>
    </citation>
    <scope>NUCLEOTIDE SEQUENCE [LARGE SCALE GENOMIC DNA]</scope>
    <source>
        <strain evidence="4 5">TF01-11</strain>
    </source>
</reference>
<dbReference type="Proteomes" id="UP000050833">
    <property type="component" value="Unassembled WGS sequence"/>
</dbReference>
<feature type="region of interest" description="Disordered" evidence="1">
    <location>
        <begin position="1189"/>
        <end position="1252"/>
    </location>
</feature>
<feature type="compositionally biased region" description="Low complexity" evidence="1">
    <location>
        <begin position="1198"/>
        <end position="1212"/>
    </location>
</feature>
<dbReference type="SUPFAM" id="SSF49265">
    <property type="entry name" value="Fibronectin type III"/>
    <property type="match status" value="1"/>
</dbReference>
<dbReference type="PROSITE" id="PS50853">
    <property type="entry name" value="FN3"/>
    <property type="match status" value="1"/>
</dbReference>
<feature type="domain" description="Fibronectin type-III" evidence="3">
    <location>
        <begin position="1260"/>
        <end position="1353"/>
    </location>
</feature>
<organism evidence="4 5">
    <name type="scientific">Butyribacter intestini</name>
    <dbReference type="NCBI Taxonomy" id="1703332"/>
    <lineage>
        <taxon>Bacteria</taxon>
        <taxon>Bacillati</taxon>
        <taxon>Bacillota</taxon>
        <taxon>Clostridia</taxon>
        <taxon>Lachnospirales</taxon>
        <taxon>Lachnospiraceae</taxon>
        <taxon>Butyribacter</taxon>
    </lineage>
</organism>
<dbReference type="InterPro" id="IPR013783">
    <property type="entry name" value="Ig-like_fold"/>
</dbReference>
<keyword evidence="2" id="KW-0732">Signal</keyword>
<evidence type="ECO:0000313" key="5">
    <source>
        <dbReference type="Proteomes" id="UP000050833"/>
    </source>
</evidence>
<name>A0AAW3JS10_9FIRM</name>
<gene>
    <name evidence="4" type="ORF">APZ18_12725</name>
</gene>
<dbReference type="EMBL" id="LLKB01000005">
    <property type="protein sequence ID" value="KQC85531.1"/>
    <property type="molecule type" value="Genomic_DNA"/>
</dbReference>
<dbReference type="Gene3D" id="1.20.1270.90">
    <property type="entry name" value="AF1782-like"/>
    <property type="match status" value="1"/>
</dbReference>
<dbReference type="InterPro" id="IPR003961">
    <property type="entry name" value="FN3_dom"/>
</dbReference>
<dbReference type="Gene3D" id="2.60.40.10">
    <property type="entry name" value="Immunoglobulins"/>
    <property type="match status" value="1"/>
</dbReference>
<proteinExistence type="predicted"/>
<evidence type="ECO:0000256" key="1">
    <source>
        <dbReference type="SAM" id="MobiDB-lite"/>
    </source>
</evidence>
<evidence type="ECO:0000259" key="3">
    <source>
        <dbReference type="PROSITE" id="PS50853"/>
    </source>
</evidence>
<protein>
    <recommendedName>
        <fullName evidence="3">Fibronectin type-III domain-containing protein</fullName>
    </recommendedName>
</protein>
<dbReference type="RefSeq" id="WP_055945473.1">
    <property type="nucleotide sequence ID" value="NZ_JAQDCV010000012.1"/>
</dbReference>
<dbReference type="InterPro" id="IPR036116">
    <property type="entry name" value="FN3_sf"/>
</dbReference>
<feature type="compositionally biased region" description="Low complexity" evidence="1">
    <location>
        <begin position="1233"/>
        <end position="1245"/>
    </location>
</feature>
<feature type="signal peptide" evidence="2">
    <location>
        <begin position="1"/>
        <end position="23"/>
    </location>
</feature>
<evidence type="ECO:0000313" key="4">
    <source>
        <dbReference type="EMBL" id="KQC85531.1"/>
    </source>
</evidence>
<accession>A0AAW3JS10</accession>